<accession>A0A6A4GE54</accession>
<keyword evidence="1" id="KW-0472">Membrane</keyword>
<gene>
    <name evidence="2" type="ORF">BT96DRAFT_726831</name>
</gene>
<feature type="transmembrane region" description="Helical" evidence="1">
    <location>
        <begin position="44"/>
        <end position="61"/>
    </location>
</feature>
<reference evidence="2" key="1">
    <citation type="journal article" date="2019" name="Environ. Microbiol.">
        <title>Fungal ecological strategies reflected in gene transcription - a case study of two litter decomposers.</title>
        <authorList>
            <person name="Barbi F."/>
            <person name="Kohler A."/>
            <person name="Barry K."/>
            <person name="Baskaran P."/>
            <person name="Daum C."/>
            <person name="Fauchery L."/>
            <person name="Ihrmark K."/>
            <person name="Kuo A."/>
            <person name="LaButti K."/>
            <person name="Lipzen A."/>
            <person name="Morin E."/>
            <person name="Grigoriev I.V."/>
            <person name="Henrissat B."/>
            <person name="Lindahl B."/>
            <person name="Martin F."/>
        </authorList>
    </citation>
    <scope>NUCLEOTIDE SEQUENCE</scope>
    <source>
        <strain evidence="2">JB14</strain>
    </source>
</reference>
<keyword evidence="1" id="KW-0812">Transmembrane</keyword>
<dbReference type="AlphaFoldDB" id="A0A6A4GE54"/>
<dbReference type="Proteomes" id="UP000799118">
    <property type="component" value="Unassembled WGS sequence"/>
</dbReference>
<organism evidence="2 3">
    <name type="scientific">Gymnopus androsaceus JB14</name>
    <dbReference type="NCBI Taxonomy" id="1447944"/>
    <lineage>
        <taxon>Eukaryota</taxon>
        <taxon>Fungi</taxon>
        <taxon>Dikarya</taxon>
        <taxon>Basidiomycota</taxon>
        <taxon>Agaricomycotina</taxon>
        <taxon>Agaricomycetes</taxon>
        <taxon>Agaricomycetidae</taxon>
        <taxon>Agaricales</taxon>
        <taxon>Marasmiineae</taxon>
        <taxon>Omphalotaceae</taxon>
        <taxon>Gymnopus</taxon>
    </lineage>
</organism>
<dbReference type="EMBL" id="ML770378">
    <property type="protein sequence ID" value="KAE9383645.1"/>
    <property type="molecule type" value="Genomic_DNA"/>
</dbReference>
<evidence type="ECO:0000313" key="3">
    <source>
        <dbReference type="Proteomes" id="UP000799118"/>
    </source>
</evidence>
<evidence type="ECO:0000313" key="2">
    <source>
        <dbReference type="EMBL" id="KAE9383645.1"/>
    </source>
</evidence>
<keyword evidence="3" id="KW-1185">Reference proteome</keyword>
<sequence length="73" mass="8391">MLDLCFFSYFLPMSIVATLFNFISSQWAEAGSESGKWRRRNWETATISLLHSVLVLSQIALPRRHIMTTINDA</sequence>
<proteinExistence type="predicted"/>
<keyword evidence="1" id="KW-1133">Transmembrane helix</keyword>
<feature type="transmembrane region" description="Helical" evidence="1">
    <location>
        <begin position="6"/>
        <end position="23"/>
    </location>
</feature>
<evidence type="ECO:0000256" key="1">
    <source>
        <dbReference type="SAM" id="Phobius"/>
    </source>
</evidence>
<protein>
    <submittedName>
        <fullName evidence="2">Uncharacterized protein</fullName>
    </submittedName>
</protein>
<name>A0A6A4GE54_9AGAR</name>